<dbReference type="EMBL" id="JAODUP010000118">
    <property type="protein sequence ID" value="KAK2161334.1"/>
    <property type="molecule type" value="Genomic_DNA"/>
</dbReference>
<evidence type="ECO:0000256" key="1">
    <source>
        <dbReference type="SAM" id="MobiDB-lite"/>
    </source>
</evidence>
<sequence>MMEVENSIMEDHFVPLANDTNIQSDDDEDDAIFIGRKKKRNAIIEDDDDDDDEDDSLPAELSVN</sequence>
<accession>A0AAD9NBP0</accession>
<proteinExistence type="predicted"/>
<evidence type="ECO:0000313" key="3">
    <source>
        <dbReference type="Proteomes" id="UP001208570"/>
    </source>
</evidence>
<reference evidence="2" key="1">
    <citation type="journal article" date="2023" name="Mol. Biol. Evol.">
        <title>Third-Generation Sequencing Reveals the Adaptive Role of the Epigenome in Three Deep-Sea Polychaetes.</title>
        <authorList>
            <person name="Perez M."/>
            <person name="Aroh O."/>
            <person name="Sun Y."/>
            <person name="Lan Y."/>
            <person name="Juniper S.K."/>
            <person name="Young C.R."/>
            <person name="Angers B."/>
            <person name="Qian P.Y."/>
        </authorList>
    </citation>
    <scope>NUCLEOTIDE SEQUENCE</scope>
    <source>
        <strain evidence="2">P08H-3</strain>
    </source>
</reference>
<organism evidence="2 3">
    <name type="scientific">Paralvinella palmiformis</name>
    <dbReference type="NCBI Taxonomy" id="53620"/>
    <lineage>
        <taxon>Eukaryota</taxon>
        <taxon>Metazoa</taxon>
        <taxon>Spiralia</taxon>
        <taxon>Lophotrochozoa</taxon>
        <taxon>Annelida</taxon>
        <taxon>Polychaeta</taxon>
        <taxon>Sedentaria</taxon>
        <taxon>Canalipalpata</taxon>
        <taxon>Terebellida</taxon>
        <taxon>Terebelliformia</taxon>
        <taxon>Alvinellidae</taxon>
        <taxon>Paralvinella</taxon>
    </lineage>
</organism>
<evidence type="ECO:0000313" key="2">
    <source>
        <dbReference type="EMBL" id="KAK2161334.1"/>
    </source>
</evidence>
<feature type="compositionally biased region" description="Acidic residues" evidence="1">
    <location>
        <begin position="44"/>
        <end position="57"/>
    </location>
</feature>
<comment type="caution">
    <text evidence="2">The sequence shown here is derived from an EMBL/GenBank/DDBJ whole genome shotgun (WGS) entry which is preliminary data.</text>
</comment>
<dbReference type="Proteomes" id="UP001208570">
    <property type="component" value="Unassembled WGS sequence"/>
</dbReference>
<feature type="non-terminal residue" evidence="2">
    <location>
        <position position="64"/>
    </location>
</feature>
<dbReference type="AlphaFoldDB" id="A0AAD9NBP0"/>
<gene>
    <name evidence="2" type="ORF">LSH36_118g00000</name>
</gene>
<feature type="region of interest" description="Disordered" evidence="1">
    <location>
        <begin position="38"/>
        <end position="64"/>
    </location>
</feature>
<protein>
    <submittedName>
        <fullName evidence="2">Uncharacterized protein</fullName>
    </submittedName>
</protein>
<name>A0AAD9NBP0_9ANNE</name>
<keyword evidence="3" id="KW-1185">Reference proteome</keyword>